<dbReference type="Gene3D" id="3.20.20.370">
    <property type="entry name" value="Glycoside hydrolase/deacetylase"/>
    <property type="match status" value="1"/>
</dbReference>
<dbReference type="Proteomes" id="UP000199215">
    <property type="component" value="Unassembled WGS sequence"/>
</dbReference>
<evidence type="ECO:0000313" key="2">
    <source>
        <dbReference type="Proteomes" id="UP000199215"/>
    </source>
</evidence>
<organism evidence="1 2">
    <name type="scientific">Halopenitus malekzadehii</name>
    <dbReference type="NCBI Taxonomy" id="1267564"/>
    <lineage>
        <taxon>Archaea</taxon>
        <taxon>Methanobacteriati</taxon>
        <taxon>Methanobacteriota</taxon>
        <taxon>Stenosarchaea group</taxon>
        <taxon>Halobacteria</taxon>
        <taxon>Halobacteriales</taxon>
        <taxon>Haloferacaceae</taxon>
        <taxon>Halopenitus</taxon>
    </lineage>
</organism>
<evidence type="ECO:0000313" key="1">
    <source>
        <dbReference type="EMBL" id="SEH46301.1"/>
    </source>
</evidence>
<accession>A0A1H6IEK5</accession>
<dbReference type="GO" id="GO:0005975">
    <property type="term" value="P:carbohydrate metabolic process"/>
    <property type="evidence" value="ECO:0007669"/>
    <property type="project" value="InterPro"/>
</dbReference>
<dbReference type="STRING" id="1267564.SAMN05192561_102141"/>
<sequence>MAATITISLEVELGWGFHDLSDPGAVRELSSDGTTEREAMTWLLDKCEQYDIPITFDIVGHLLLDSCSGNHPGPHPESWFDRDPGTDLSADPLFYAPKLAKSIRNSEVNHELATHTFSHVLCDEVRPEVVTWELNKVDQLHDDPVKSFVPPRHRSPPRSVLTDHNIKTLRKSSENEPPTHPVRRFFWMLTHEYEQSQLYTADGLRITSTDRLMTLSSNTLSRGVSPPHPAFQIIPEQIRSRCHRSRLLRSVETAIAEDGHLHLWSHLYNLANETQQGPIEVLFKRLSEYISKGLVVIKTMESLAKT</sequence>
<dbReference type="RefSeq" id="WP_143040820.1">
    <property type="nucleotide sequence ID" value="NZ_FNWU01000002.1"/>
</dbReference>
<proteinExistence type="predicted"/>
<gene>
    <name evidence="1" type="ORF">SAMN05192561_102141</name>
</gene>
<keyword evidence="2" id="KW-1185">Reference proteome</keyword>
<dbReference type="EMBL" id="FNWU01000002">
    <property type="protein sequence ID" value="SEH46301.1"/>
    <property type="molecule type" value="Genomic_DNA"/>
</dbReference>
<dbReference type="AlphaFoldDB" id="A0A1H6IEK5"/>
<dbReference type="SUPFAM" id="SSF88713">
    <property type="entry name" value="Glycoside hydrolase/deacetylase"/>
    <property type="match status" value="1"/>
</dbReference>
<dbReference type="InterPro" id="IPR011330">
    <property type="entry name" value="Glyco_hydro/deAcase_b/a-brl"/>
</dbReference>
<name>A0A1H6IEK5_9EURY</name>
<dbReference type="OrthoDB" id="10436at2157"/>
<protein>
    <submittedName>
        <fullName evidence="1">Polysaccharide deacetylase</fullName>
    </submittedName>
</protein>
<reference evidence="1 2" key="1">
    <citation type="submission" date="2016-10" db="EMBL/GenBank/DDBJ databases">
        <authorList>
            <person name="de Groot N.N."/>
        </authorList>
    </citation>
    <scope>NUCLEOTIDE SEQUENCE [LARGE SCALE GENOMIC DNA]</scope>
    <source>
        <strain evidence="1 2">IBRC-M10418</strain>
    </source>
</reference>